<reference evidence="4" key="2">
    <citation type="submission" date="2020-09" db="EMBL/GenBank/DDBJ databases">
        <authorList>
            <person name="Dalcin Martins P."/>
        </authorList>
    </citation>
    <scope>NUCLEOTIDE SEQUENCE</scope>
    <source>
        <strain evidence="4">MAG47</strain>
    </source>
</reference>
<dbReference type="EMBL" id="WBWX01000010">
    <property type="protein sequence ID" value="KAB2793090.1"/>
    <property type="molecule type" value="Genomic_DNA"/>
</dbReference>
<dbReference type="PANTHER" id="PTHR36505:SF1">
    <property type="entry name" value="BLR1072 PROTEIN"/>
    <property type="match status" value="1"/>
</dbReference>
<dbReference type="SUPFAM" id="SSF50346">
    <property type="entry name" value="PRC-barrel domain"/>
    <property type="match status" value="1"/>
</dbReference>
<reference evidence="3 5" key="1">
    <citation type="submission" date="2019-09" db="EMBL/GenBank/DDBJ databases">
        <title>Taxonomic organization of the family Brucellaceae based on a phylogenomic approach.</title>
        <authorList>
            <person name="Leclercq S."/>
            <person name="Cloeckaert A."/>
            <person name="Zygmunt M.S."/>
        </authorList>
    </citation>
    <scope>NUCLEOTIDE SEQUENCE [LARGE SCALE GENOMIC DNA]</scope>
    <source>
        <strain evidence="3 5">CCUG 34461</strain>
    </source>
</reference>
<evidence type="ECO:0000313" key="4">
    <source>
        <dbReference type="EMBL" id="MBE0560875.1"/>
    </source>
</evidence>
<dbReference type="InterPro" id="IPR011033">
    <property type="entry name" value="PRC_barrel-like_sf"/>
</dbReference>
<dbReference type="InterPro" id="IPR027275">
    <property type="entry name" value="PRC-brl_dom"/>
</dbReference>
<feature type="chain" id="PRO_5044363583" evidence="1">
    <location>
        <begin position="21"/>
        <end position="131"/>
    </location>
</feature>
<sequence length="131" mass="14211">MRRIFLAAVATAAIVSFANAQKATAMQEEAFVTAKPTDVITSSILNLDVTNANDESIGKIQDVVMGDGDVEGYIVSVGGFLGVGEKYVVVDPDAIEIVYSENDKKWSAKMNATKEQLEKAAEFKYEGRWAK</sequence>
<reference evidence="4" key="3">
    <citation type="submission" date="2020-10" db="EMBL/GenBank/DDBJ databases">
        <title>Enrichment of novel Verrucomicrobia, Bacteroidetes and Krumholzibacteria in an oxygen-limited, methane- and iron-fed bioreactor inoculated with Bothnian Sea sediments.</title>
        <authorList>
            <person name="Martins P.D."/>
            <person name="de Jong A."/>
            <person name="Lenstra W.K."/>
            <person name="van Helmond N.A.G.M."/>
            <person name="Slomp C.P."/>
            <person name="Jetten M.S.M."/>
            <person name="Welte C.U."/>
            <person name="Rasigraf O."/>
        </authorList>
    </citation>
    <scope>NUCLEOTIDE SEQUENCE</scope>
    <source>
        <strain evidence="4">MAG47</strain>
    </source>
</reference>
<gene>
    <name evidence="3" type="ORF">F9L06_21605</name>
    <name evidence="4" type="ORF">IH622_08655</name>
</gene>
<accession>A0A011TGE4</accession>
<dbReference type="RefSeq" id="WP_036588511.1">
    <property type="nucleotide sequence ID" value="NZ_CP044970.1"/>
</dbReference>
<dbReference type="Proteomes" id="UP000441102">
    <property type="component" value="Unassembled WGS sequence"/>
</dbReference>
<dbReference type="EMBL" id="JACZKO010000025">
    <property type="protein sequence ID" value="MBE0560875.1"/>
    <property type="molecule type" value="Genomic_DNA"/>
</dbReference>
<feature type="signal peptide" evidence="1">
    <location>
        <begin position="1"/>
        <end position="20"/>
    </location>
</feature>
<dbReference type="PANTHER" id="PTHR36505">
    <property type="entry name" value="BLR1072 PROTEIN"/>
    <property type="match status" value="1"/>
</dbReference>
<evidence type="ECO:0000313" key="5">
    <source>
        <dbReference type="Proteomes" id="UP000441102"/>
    </source>
</evidence>
<dbReference type="Pfam" id="PF05239">
    <property type="entry name" value="PRC"/>
    <property type="match status" value="1"/>
</dbReference>
<protein>
    <submittedName>
        <fullName evidence="3 4">PRC-barrel domain-containing protein</fullName>
    </submittedName>
</protein>
<evidence type="ECO:0000259" key="2">
    <source>
        <dbReference type="Pfam" id="PF05239"/>
    </source>
</evidence>
<comment type="caution">
    <text evidence="3">The sequence shown here is derived from an EMBL/GenBank/DDBJ whole genome shotgun (WGS) entry which is preliminary data.</text>
</comment>
<dbReference type="Proteomes" id="UP000642265">
    <property type="component" value="Unassembled WGS sequence"/>
</dbReference>
<organism evidence="3 5">
    <name type="scientific">Brucella anthropi</name>
    <name type="common">Ochrobactrum anthropi</name>
    <dbReference type="NCBI Taxonomy" id="529"/>
    <lineage>
        <taxon>Bacteria</taxon>
        <taxon>Pseudomonadati</taxon>
        <taxon>Pseudomonadota</taxon>
        <taxon>Alphaproteobacteria</taxon>
        <taxon>Hyphomicrobiales</taxon>
        <taxon>Brucellaceae</taxon>
        <taxon>Brucella/Ochrobactrum group</taxon>
        <taxon>Brucella</taxon>
    </lineage>
</organism>
<proteinExistence type="predicted"/>
<feature type="domain" description="PRC-barrel" evidence="2">
    <location>
        <begin position="42"/>
        <end position="116"/>
    </location>
</feature>
<name>A0A011TGE4_BRUAN</name>
<dbReference type="AlphaFoldDB" id="A0A011TGE4"/>
<keyword evidence="1" id="KW-0732">Signal</keyword>
<evidence type="ECO:0000256" key="1">
    <source>
        <dbReference type="SAM" id="SignalP"/>
    </source>
</evidence>
<evidence type="ECO:0000313" key="3">
    <source>
        <dbReference type="EMBL" id="KAB2793090.1"/>
    </source>
</evidence>
<dbReference type="Gene3D" id="2.30.30.240">
    <property type="entry name" value="PRC-barrel domain"/>
    <property type="match status" value="1"/>
</dbReference>